<reference evidence="1 2" key="1">
    <citation type="submission" date="2017-02" db="EMBL/GenBank/DDBJ databases">
        <title>Genome sequence of Microcystis aeruginosa KW.</title>
        <authorList>
            <person name="Oh H.-M."/>
            <person name="Ahn C.-Y."/>
            <person name="Jeong H."/>
            <person name="Srivastava A."/>
            <person name="Lee H.-G."/>
            <person name="Kang S.-R."/>
        </authorList>
    </citation>
    <scope>NUCLEOTIDE SEQUENCE [LARGE SCALE GENOMIC DNA]</scope>
    <source>
        <strain evidence="1 2">KW</strain>
    </source>
</reference>
<evidence type="ECO:0000313" key="1">
    <source>
        <dbReference type="EMBL" id="OPF18801.1"/>
    </source>
</evidence>
<protein>
    <submittedName>
        <fullName evidence="1">Uncharacterized protein</fullName>
    </submittedName>
</protein>
<organism evidence="1 2">
    <name type="scientific">Microcystis aeruginosa KW</name>
    <dbReference type="NCBI Taxonomy" id="1960155"/>
    <lineage>
        <taxon>Bacteria</taxon>
        <taxon>Bacillati</taxon>
        <taxon>Cyanobacteriota</taxon>
        <taxon>Cyanophyceae</taxon>
        <taxon>Oscillatoriophycideae</taxon>
        <taxon>Chroococcales</taxon>
        <taxon>Microcystaceae</taxon>
        <taxon>Microcystis</taxon>
    </lineage>
</organism>
<dbReference type="AlphaFoldDB" id="A0A1V4BWE6"/>
<accession>A0A1V4BWE6</accession>
<comment type="caution">
    <text evidence="1">The sequence shown here is derived from an EMBL/GenBank/DDBJ whole genome shotgun (WGS) entry which is preliminary data.</text>
</comment>
<evidence type="ECO:0000313" key="2">
    <source>
        <dbReference type="Proteomes" id="UP000189835"/>
    </source>
</evidence>
<name>A0A1V4BWE6_MICAE</name>
<sequence length="61" mass="6778">MIFHVDVGFLKGNSPPKLVVTCDFITQSWLLGGLTHPPPHISFSMGCLHAVVIHLYQFKSD</sequence>
<proteinExistence type="predicted"/>
<dbReference type="Proteomes" id="UP000189835">
    <property type="component" value="Unassembled WGS sequence"/>
</dbReference>
<dbReference type="EMBL" id="MVGR01000003">
    <property type="protein sequence ID" value="OPF18801.1"/>
    <property type="molecule type" value="Genomic_DNA"/>
</dbReference>
<gene>
    <name evidence="1" type="ORF">B1L04_04950</name>
</gene>